<dbReference type="PANTHER" id="PTHR47966">
    <property type="entry name" value="BETA-SITE APP-CLEAVING ENZYME, ISOFORM A-RELATED"/>
    <property type="match status" value="1"/>
</dbReference>
<evidence type="ECO:0000256" key="1">
    <source>
        <dbReference type="ARBA" id="ARBA00007447"/>
    </source>
</evidence>
<dbReference type="PRINTS" id="PR00792">
    <property type="entry name" value="PEPSIN"/>
</dbReference>
<accession>A0A9P6BAS3</accession>
<feature type="active site" evidence="3">
    <location>
        <position position="201"/>
    </location>
</feature>
<dbReference type="Gene3D" id="2.40.70.10">
    <property type="entry name" value="Acid Proteases"/>
    <property type="match status" value="2"/>
</dbReference>
<evidence type="ECO:0000259" key="5">
    <source>
        <dbReference type="PROSITE" id="PS51767"/>
    </source>
</evidence>
<sequence length="314" mass="33001">MSLPYLLNLAVLKGSDALTDASNELWYGNIAIGTPPVTFTIDFDTGSSDLFVPSSSCSSCGSHTRYNARSSSTSKDLGKTFSLSYGDGSTVRGEQFTDTVSVAGLTATKQTLGSATTYSSFVLPKRSFRWLMGLAFPSLSSYRATPFFNTLISNNAVTAGQFSFKLARAAPPSSSSYWQVALDAVSVGSRQIVGGISSIVDSGTTLIIGDSSSVAAFYNAIRVARMRATLRALDYPCSSNPSVSLKFGGVSYPVSSAAFNFGQVSQGSSQCVGGVASLGSGNDLGFWIVGDVFMRGVYTVFDFDNSRVGFAKLA</sequence>
<evidence type="ECO:0000313" key="6">
    <source>
        <dbReference type="EMBL" id="KAF9520574.1"/>
    </source>
</evidence>
<keyword evidence="7" id="KW-1185">Reference proteome</keyword>
<dbReference type="InterPro" id="IPR001969">
    <property type="entry name" value="Aspartic_peptidase_AS"/>
</dbReference>
<evidence type="ECO:0000313" key="7">
    <source>
        <dbReference type="Proteomes" id="UP000886523"/>
    </source>
</evidence>
<evidence type="ECO:0000256" key="3">
    <source>
        <dbReference type="PIRSR" id="PIRSR601461-1"/>
    </source>
</evidence>
<dbReference type="FunFam" id="2.40.70.10:FF:000008">
    <property type="entry name" value="Cathepsin D"/>
    <property type="match status" value="1"/>
</dbReference>
<dbReference type="OrthoDB" id="15189at2759"/>
<name>A0A9P6BAS3_9AGAM</name>
<feature type="domain" description="Peptidase A1" evidence="5">
    <location>
        <begin position="26"/>
        <end position="311"/>
    </location>
</feature>
<dbReference type="SUPFAM" id="SSF50630">
    <property type="entry name" value="Acid proteases"/>
    <property type="match status" value="1"/>
</dbReference>
<gene>
    <name evidence="6" type="ORF">BS47DRAFT_1370400</name>
</gene>
<keyword evidence="4" id="KW-0645">Protease</keyword>
<comment type="caution">
    <text evidence="6">The sequence shown here is derived from an EMBL/GenBank/DDBJ whole genome shotgun (WGS) entry which is preliminary data.</text>
</comment>
<dbReference type="PROSITE" id="PS51767">
    <property type="entry name" value="PEPTIDASE_A1"/>
    <property type="match status" value="1"/>
</dbReference>
<proteinExistence type="inferred from homology"/>
<feature type="active site" evidence="3">
    <location>
        <position position="44"/>
    </location>
</feature>
<dbReference type="GO" id="GO:0004190">
    <property type="term" value="F:aspartic-type endopeptidase activity"/>
    <property type="evidence" value="ECO:0007669"/>
    <property type="project" value="UniProtKB-KW"/>
</dbReference>
<dbReference type="GO" id="GO:0006508">
    <property type="term" value="P:proteolysis"/>
    <property type="evidence" value="ECO:0007669"/>
    <property type="project" value="UniProtKB-KW"/>
</dbReference>
<dbReference type="InterPro" id="IPR033121">
    <property type="entry name" value="PEPTIDASE_A1"/>
</dbReference>
<dbReference type="InterPro" id="IPR021109">
    <property type="entry name" value="Peptidase_aspartic_dom_sf"/>
</dbReference>
<dbReference type="PANTHER" id="PTHR47966:SF57">
    <property type="entry name" value="PEPTIDASE A1 DOMAIN-CONTAINING PROTEIN"/>
    <property type="match status" value="1"/>
</dbReference>
<dbReference type="AlphaFoldDB" id="A0A9P6BAS3"/>
<dbReference type="InterPro" id="IPR001461">
    <property type="entry name" value="Aspartic_peptidase_A1"/>
</dbReference>
<protein>
    <recommendedName>
        <fullName evidence="5">Peptidase A1 domain-containing protein</fullName>
    </recommendedName>
</protein>
<dbReference type="EMBL" id="MU128911">
    <property type="protein sequence ID" value="KAF9520574.1"/>
    <property type="molecule type" value="Genomic_DNA"/>
</dbReference>
<comment type="similarity">
    <text evidence="1 4">Belongs to the peptidase A1 family.</text>
</comment>
<dbReference type="Proteomes" id="UP000886523">
    <property type="component" value="Unassembled WGS sequence"/>
</dbReference>
<dbReference type="PROSITE" id="PS00141">
    <property type="entry name" value="ASP_PROTEASE"/>
    <property type="match status" value="1"/>
</dbReference>
<dbReference type="Pfam" id="PF00026">
    <property type="entry name" value="Asp"/>
    <property type="match status" value="2"/>
</dbReference>
<organism evidence="6 7">
    <name type="scientific">Hydnum rufescens UP504</name>
    <dbReference type="NCBI Taxonomy" id="1448309"/>
    <lineage>
        <taxon>Eukaryota</taxon>
        <taxon>Fungi</taxon>
        <taxon>Dikarya</taxon>
        <taxon>Basidiomycota</taxon>
        <taxon>Agaricomycotina</taxon>
        <taxon>Agaricomycetes</taxon>
        <taxon>Cantharellales</taxon>
        <taxon>Hydnaceae</taxon>
        <taxon>Hydnum</taxon>
    </lineage>
</organism>
<keyword evidence="2 4" id="KW-0064">Aspartyl protease</keyword>
<keyword evidence="4" id="KW-0378">Hydrolase</keyword>
<evidence type="ECO:0000256" key="2">
    <source>
        <dbReference type="ARBA" id="ARBA00022750"/>
    </source>
</evidence>
<evidence type="ECO:0000256" key="4">
    <source>
        <dbReference type="RuleBase" id="RU000454"/>
    </source>
</evidence>
<reference evidence="6" key="1">
    <citation type="journal article" date="2020" name="Nat. Commun.">
        <title>Large-scale genome sequencing of mycorrhizal fungi provides insights into the early evolution of symbiotic traits.</title>
        <authorList>
            <person name="Miyauchi S."/>
            <person name="Kiss E."/>
            <person name="Kuo A."/>
            <person name="Drula E."/>
            <person name="Kohler A."/>
            <person name="Sanchez-Garcia M."/>
            <person name="Morin E."/>
            <person name="Andreopoulos B."/>
            <person name="Barry K.W."/>
            <person name="Bonito G."/>
            <person name="Buee M."/>
            <person name="Carver A."/>
            <person name="Chen C."/>
            <person name="Cichocki N."/>
            <person name="Clum A."/>
            <person name="Culley D."/>
            <person name="Crous P.W."/>
            <person name="Fauchery L."/>
            <person name="Girlanda M."/>
            <person name="Hayes R.D."/>
            <person name="Keri Z."/>
            <person name="LaButti K."/>
            <person name="Lipzen A."/>
            <person name="Lombard V."/>
            <person name="Magnuson J."/>
            <person name="Maillard F."/>
            <person name="Murat C."/>
            <person name="Nolan M."/>
            <person name="Ohm R.A."/>
            <person name="Pangilinan J."/>
            <person name="Pereira M.F."/>
            <person name="Perotto S."/>
            <person name="Peter M."/>
            <person name="Pfister S."/>
            <person name="Riley R."/>
            <person name="Sitrit Y."/>
            <person name="Stielow J.B."/>
            <person name="Szollosi G."/>
            <person name="Zifcakova L."/>
            <person name="Stursova M."/>
            <person name="Spatafora J.W."/>
            <person name="Tedersoo L."/>
            <person name="Vaario L.M."/>
            <person name="Yamada A."/>
            <person name="Yan M."/>
            <person name="Wang P."/>
            <person name="Xu J."/>
            <person name="Bruns T."/>
            <person name="Baldrian P."/>
            <person name="Vilgalys R."/>
            <person name="Dunand C."/>
            <person name="Henrissat B."/>
            <person name="Grigoriev I.V."/>
            <person name="Hibbett D."/>
            <person name="Nagy L.G."/>
            <person name="Martin F.M."/>
        </authorList>
    </citation>
    <scope>NUCLEOTIDE SEQUENCE</scope>
    <source>
        <strain evidence="6">UP504</strain>
    </source>
</reference>